<keyword evidence="1" id="KW-0808">Transferase</keyword>
<dbReference type="RefSeq" id="WP_007178486.1">
    <property type="nucleotide sequence ID" value="NZ_LR699554.1"/>
</dbReference>
<gene>
    <name evidence="1" type="primary">str</name>
    <name evidence="1" type="ORF">PDMSB3_3210</name>
</gene>
<evidence type="ECO:0000313" key="2">
    <source>
        <dbReference type="Proteomes" id="UP000325811"/>
    </source>
</evidence>
<dbReference type="GO" id="GO:0050299">
    <property type="term" value="F:streptomycin 3''-kinase activity"/>
    <property type="evidence" value="ECO:0007669"/>
    <property type="project" value="UniProtKB-EC"/>
</dbReference>
<dbReference type="AlphaFoldDB" id="A0A5Q4YYR5"/>
<dbReference type="EMBL" id="LR699554">
    <property type="protein sequence ID" value="VVD34494.1"/>
    <property type="molecule type" value="Genomic_DNA"/>
</dbReference>
<reference evidence="1 2" key="1">
    <citation type="submission" date="2019-08" db="EMBL/GenBank/DDBJ databases">
        <authorList>
            <person name="Herpell B J."/>
        </authorList>
    </citation>
    <scope>NUCLEOTIDE SEQUENCE [LARGE SCALE GENOMIC DNA]</scope>
    <source>
        <strain evidence="2">Msb3</strain>
    </source>
</reference>
<dbReference type="SUPFAM" id="SSF56112">
    <property type="entry name" value="Protein kinase-like (PK-like)"/>
    <property type="match status" value="1"/>
</dbReference>
<dbReference type="Pfam" id="PF04655">
    <property type="entry name" value="APH_6_hur"/>
    <property type="match status" value="1"/>
</dbReference>
<organism evidence="1 2">
    <name type="scientific">Paraburkholderia dioscoreae</name>
    <dbReference type="NCBI Taxonomy" id="2604047"/>
    <lineage>
        <taxon>Bacteria</taxon>
        <taxon>Pseudomonadati</taxon>
        <taxon>Pseudomonadota</taxon>
        <taxon>Betaproteobacteria</taxon>
        <taxon>Burkholderiales</taxon>
        <taxon>Burkholderiaceae</taxon>
        <taxon>Paraburkholderia</taxon>
    </lineage>
</organism>
<dbReference type="InterPro" id="IPR006748">
    <property type="entry name" value="NH2Glyco/OHUrea_AB-resist_kin"/>
</dbReference>
<dbReference type="InterPro" id="IPR011009">
    <property type="entry name" value="Kinase-like_dom_sf"/>
</dbReference>
<protein>
    <submittedName>
        <fullName evidence="1">Streptomycin 3''-kinase</fullName>
        <ecNumber evidence="1">2.7.1.87</ecNumber>
    </submittedName>
</protein>
<dbReference type="Proteomes" id="UP000325811">
    <property type="component" value="Chromosome II"/>
</dbReference>
<dbReference type="KEGG" id="pdio:PDMSB3_3210.1"/>
<keyword evidence="1" id="KW-0418">Kinase</keyword>
<dbReference type="GO" id="GO:0019748">
    <property type="term" value="P:secondary metabolic process"/>
    <property type="evidence" value="ECO:0007669"/>
    <property type="project" value="InterPro"/>
</dbReference>
<dbReference type="Gene3D" id="3.90.1200.10">
    <property type="match status" value="1"/>
</dbReference>
<proteinExistence type="predicted"/>
<evidence type="ECO:0000313" key="1">
    <source>
        <dbReference type="EMBL" id="VVD34494.1"/>
    </source>
</evidence>
<sequence>MFTEYIVKWNLRQDGEPIRTHSSRLLPVRQNGVPAMLKIAQEPEEKSGARLMVWWDGEGAARVLAHDKDALLLERAQNSHALADLSRTGNSDADDRAIDILCATAARLHAPRSKALPDLTGLPRWFASLRPAGQNYGGWLQDSATVAQALLAAPQDPVVLHGDIHHGNVLDFGPRGWLAIDPKGLYGERGFDYANIFCNPDEEVALIPGWFERRVERVARIAGLDRHRLLQWILAWSGLSAAWILETGEMPDIDTEIGRLAAGALKRT</sequence>
<accession>A0A5Q4YYR5</accession>
<name>A0A5Q4YYR5_9BURK</name>
<keyword evidence="2" id="KW-1185">Reference proteome</keyword>
<dbReference type="EC" id="2.7.1.87" evidence="1"/>